<proteinExistence type="predicted"/>
<dbReference type="AlphaFoldDB" id="A0A8H6IGK8"/>
<feature type="compositionally biased region" description="Basic and acidic residues" evidence="1">
    <location>
        <begin position="268"/>
        <end position="283"/>
    </location>
</feature>
<evidence type="ECO:0000256" key="2">
    <source>
        <dbReference type="SAM" id="SignalP"/>
    </source>
</evidence>
<accession>A0A8H6IGK8</accession>
<keyword evidence="4" id="KW-1185">Reference proteome</keyword>
<feature type="region of interest" description="Disordered" evidence="1">
    <location>
        <begin position="198"/>
        <end position="322"/>
    </location>
</feature>
<comment type="caution">
    <text evidence="3">The sequence shown here is derived from an EMBL/GenBank/DDBJ whole genome shotgun (WGS) entry which is preliminary data.</text>
</comment>
<reference evidence="3 4" key="1">
    <citation type="submission" date="2020-07" db="EMBL/GenBank/DDBJ databases">
        <title>Comparative genomics of pyrophilous fungi reveals a link between fire events and developmental genes.</title>
        <authorList>
            <consortium name="DOE Joint Genome Institute"/>
            <person name="Steindorff A.S."/>
            <person name="Carver A."/>
            <person name="Calhoun S."/>
            <person name="Stillman K."/>
            <person name="Liu H."/>
            <person name="Lipzen A."/>
            <person name="Pangilinan J."/>
            <person name="Labutti K."/>
            <person name="Bruns T.D."/>
            <person name="Grigoriev I.V."/>
        </authorList>
    </citation>
    <scope>NUCLEOTIDE SEQUENCE [LARGE SCALE GENOMIC DNA]</scope>
    <source>
        <strain evidence="3 4">CBS 144469</strain>
    </source>
</reference>
<keyword evidence="2" id="KW-0732">Signal</keyword>
<evidence type="ECO:0000313" key="4">
    <source>
        <dbReference type="Proteomes" id="UP000521943"/>
    </source>
</evidence>
<evidence type="ECO:0000256" key="1">
    <source>
        <dbReference type="SAM" id="MobiDB-lite"/>
    </source>
</evidence>
<feature type="chain" id="PRO_5034520148" evidence="2">
    <location>
        <begin position="17"/>
        <end position="322"/>
    </location>
</feature>
<evidence type="ECO:0000313" key="3">
    <source>
        <dbReference type="EMBL" id="KAF6763957.1"/>
    </source>
</evidence>
<sequence>MIFLSLLLSFPLSLLSLFYFDKFSTLPPTTSSIFFIMPAFSRPLTLEEREPYDVPCKHPAIRRVSATVFIIYGRDGRTYFITAAELALVIDTDVRFRKLLKSKDVSAKAALKRSIESISHWVVVDILNKHHAHPIGFVSTNEDGKWFSRGRAATHNDFGIQGQHLGSAIRRDAIENNPIKRAFVQKAMWAEIERLGGHETHGPQASSSSHHAVKRRAPDDHWDGPPSDDDDAPLIRTGPKFKERRRAPNADDVDMEEPETEADAETPLPKDDDQDAPPKDATKTKPKPKTAAQLKKERESARAKEAAGAKDIAGRLVSIINP</sequence>
<dbReference type="EMBL" id="JACGCI010000005">
    <property type="protein sequence ID" value="KAF6763957.1"/>
    <property type="molecule type" value="Genomic_DNA"/>
</dbReference>
<feature type="compositionally biased region" description="Acidic residues" evidence="1">
    <location>
        <begin position="251"/>
        <end position="264"/>
    </location>
</feature>
<feature type="signal peptide" evidence="2">
    <location>
        <begin position="1"/>
        <end position="16"/>
    </location>
</feature>
<organism evidence="3 4">
    <name type="scientific">Ephemerocybe angulata</name>
    <dbReference type="NCBI Taxonomy" id="980116"/>
    <lineage>
        <taxon>Eukaryota</taxon>
        <taxon>Fungi</taxon>
        <taxon>Dikarya</taxon>
        <taxon>Basidiomycota</taxon>
        <taxon>Agaricomycotina</taxon>
        <taxon>Agaricomycetes</taxon>
        <taxon>Agaricomycetidae</taxon>
        <taxon>Agaricales</taxon>
        <taxon>Agaricineae</taxon>
        <taxon>Psathyrellaceae</taxon>
        <taxon>Ephemerocybe</taxon>
    </lineage>
</organism>
<dbReference type="Proteomes" id="UP000521943">
    <property type="component" value="Unassembled WGS sequence"/>
</dbReference>
<feature type="compositionally biased region" description="Basic and acidic residues" evidence="1">
    <location>
        <begin position="294"/>
        <end position="308"/>
    </location>
</feature>
<protein>
    <submittedName>
        <fullName evidence="3">Uncharacterized protein</fullName>
    </submittedName>
</protein>
<gene>
    <name evidence="3" type="ORF">DFP72DRAFT_841021</name>
</gene>
<name>A0A8H6IGK8_9AGAR</name>